<dbReference type="Pfam" id="PF07503">
    <property type="entry name" value="zf-HYPF"/>
    <property type="match status" value="2"/>
</dbReference>
<feature type="domain" description="YrdC-like" evidence="11">
    <location>
        <begin position="206"/>
        <end position="392"/>
    </location>
</feature>
<dbReference type="InterPro" id="IPR001792">
    <property type="entry name" value="Acylphosphatase-like_dom"/>
</dbReference>
<dbReference type="PANTHER" id="PTHR42959">
    <property type="entry name" value="CARBAMOYLTRANSFERASE"/>
    <property type="match status" value="1"/>
</dbReference>
<dbReference type="Gene3D" id="3.30.110.120">
    <property type="match status" value="1"/>
</dbReference>
<name>A0ABT4VBY9_9HELI</name>
<reference evidence="12 13" key="1">
    <citation type="submission" date="2023-01" db="EMBL/GenBank/DDBJ databases">
        <title>Description of Helicobacter ibis sp. nov. isolated from faecal droppings of black-faced ibis (Theristicus melanopis).</title>
        <authorList>
            <person name="Lopez-Cantillo M."/>
            <person name="Vidal-Veuthey B."/>
            <person name="Mella A."/>
            <person name="De La Haba R."/>
            <person name="Collado L."/>
        </authorList>
    </citation>
    <scope>NUCLEOTIDE SEQUENCE [LARGE SCALE GENOMIC DNA]</scope>
    <source>
        <strain evidence="12 13">A82</strain>
    </source>
</reference>
<evidence type="ECO:0000313" key="13">
    <source>
        <dbReference type="Proteomes" id="UP001210261"/>
    </source>
</evidence>
<comment type="catalytic activity">
    <reaction evidence="9">
        <text>an acyl phosphate + H2O = a carboxylate + phosphate + H(+)</text>
        <dbReference type="Rhea" id="RHEA:14965"/>
        <dbReference type="ChEBI" id="CHEBI:15377"/>
        <dbReference type="ChEBI" id="CHEBI:15378"/>
        <dbReference type="ChEBI" id="CHEBI:29067"/>
        <dbReference type="ChEBI" id="CHEBI:43474"/>
        <dbReference type="ChEBI" id="CHEBI:59918"/>
        <dbReference type="EC" id="3.6.1.7"/>
    </reaction>
</comment>
<dbReference type="Pfam" id="PF22521">
    <property type="entry name" value="HypF_C_2"/>
    <property type="match status" value="1"/>
</dbReference>
<dbReference type="SUPFAM" id="SSF54975">
    <property type="entry name" value="Acylphosphatase/BLUF domain-like"/>
    <property type="match status" value="1"/>
</dbReference>
<feature type="domain" description="Acylphosphatase-like" evidence="10">
    <location>
        <begin position="3"/>
        <end position="89"/>
    </location>
</feature>
<keyword evidence="5" id="KW-0863">Zinc-finger</keyword>
<evidence type="ECO:0000259" key="10">
    <source>
        <dbReference type="PROSITE" id="PS51160"/>
    </source>
</evidence>
<dbReference type="Gene3D" id="3.30.420.360">
    <property type="match status" value="1"/>
</dbReference>
<dbReference type="InterPro" id="IPR004421">
    <property type="entry name" value="Carbamoyltransferase_HypF"/>
</dbReference>
<feature type="active site" evidence="9">
    <location>
        <position position="18"/>
    </location>
</feature>
<dbReference type="Pfam" id="PF17788">
    <property type="entry name" value="HypF_C"/>
    <property type="match status" value="1"/>
</dbReference>
<dbReference type="Proteomes" id="UP001210261">
    <property type="component" value="Unassembled WGS sequence"/>
</dbReference>
<dbReference type="InterPro" id="IPR036046">
    <property type="entry name" value="Acylphosphatase-like_dom_sf"/>
</dbReference>
<dbReference type="InterPro" id="IPR011125">
    <property type="entry name" value="Znf_HypF"/>
</dbReference>
<dbReference type="Gene3D" id="3.90.870.50">
    <property type="match status" value="1"/>
</dbReference>
<proteinExistence type="inferred from homology"/>
<evidence type="ECO:0000256" key="8">
    <source>
        <dbReference type="PIRNR" id="PIRNR006256"/>
    </source>
</evidence>
<evidence type="ECO:0000256" key="1">
    <source>
        <dbReference type="ARBA" id="ARBA00004711"/>
    </source>
</evidence>
<sequence>MITLEVLIVGIVQGVGFRPFVYKSAINNNINGFVKNTNKGVYILAQGSKENIESFLDSFNNPPQAAQIESINTKTIMSHTLYKNFQIEKSDNKDTKTADIAPDIAMCDDCKEELFDKQNKRYLYPFTSCTNCGGRYSIIKELPYDRDNTAMDIFAMCDDCKEEYNDINNRRFHSQINCCKKCGPRLIFTEIFDYNNLDSSLNIESINPLQNAINAINNGHIIALKGLGGYTLVCDATNNKAIKNLRARKKRPTKPFAIMCKDISMAKLLAKISKQEEELLLSPQAPIVLCDINKSHNIPLHLIAPNLNKLGIILPYTPIHHLLCSQIQVPLIFTSANISGEPIIKDFKNIYKKLQHVCDYALTYNRDIINPIDDSLVRAINNQMQILRRARGFNNTINTLNKEQNFIALGAEQKNTFCININNKTMLSPHLGDLYNIESLNNAKETIRLFTKQYNANINEFIADMHPLYSNKKLVTENSNLHTIQHHFAHLLSNIAENKINKKTLGIIFDGTGYGLDGNIWGGEFLLYDPKQPLKFRRIAFFENFYLLGGEKAIKDIRRLGLEGLFLAFGNQVFQIQHKLIDSLKDEFGENAIDIFYKQHKSGKMPRCNSIGRLFDMVAILCNAVDKQSYEGECGMILESLAETSNITHGYSFKINNQTISIKEILLEIIKDIHNKESINDIAKKFHITLVNIINEISKLYANEYECIAISGGCFQNKLLTNLIQQTNKNIYINKKIPCNDGGISVGQAYYMNLKNKMNL</sequence>
<comment type="caution">
    <text evidence="12">The sequence shown here is derived from an EMBL/GenBank/DDBJ whole genome shotgun (WGS) entry which is preliminary data.</text>
</comment>
<dbReference type="InterPro" id="IPR017968">
    <property type="entry name" value="Acylphosphatase_CS"/>
</dbReference>
<keyword evidence="6" id="KW-0862">Zinc</keyword>
<accession>A0ABT4VBY9</accession>
<dbReference type="Pfam" id="PF01300">
    <property type="entry name" value="Sua5_yciO_yrdC"/>
    <property type="match status" value="1"/>
</dbReference>
<dbReference type="SUPFAM" id="SSF55821">
    <property type="entry name" value="YrdC/RibB"/>
    <property type="match status" value="1"/>
</dbReference>
<dbReference type="InterPro" id="IPR017945">
    <property type="entry name" value="DHBP_synth_RibB-like_a/b_dom"/>
</dbReference>
<evidence type="ECO:0000313" key="12">
    <source>
        <dbReference type="EMBL" id="MDA3968225.1"/>
    </source>
</evidence>
<keyword evidence="9" id="KW-0378">Hydrolase</keyword>
<evidence type="ECO:0000256" key="7">
    <source>
        <dbReference type="ARBA" id="ARBA00048220"/>
    </source>
</evidence>
<evidence type="ECO:0000256" key="3">
    <source>
        <dbReference type="ARBA" id="ARBA00022598"/>
    </source>
</evidence>
<protein>
    <recommendedName>
        <fullName evidence="8">Carbamoyltransferase</fullName>
        <ecNumber evidence="8">6.2.-.-</ecNumber>
    </recommendedName>
</protein>
<dbReference type="Pfam" id="PF00708">
    <property type="entry name" value="Acylphosphatase"/>
    <property type="match status" value="1"/>
</dbReference>
<gene>
    <name evidence="12" type="primary">hypF</name>
    <name evidence="12" type="ORF">PF021_00875</name>
</gene>
<comment type="pathway">
    <text evidence="1">Protein modification; [NiFe] hydrogenase maturation.</text>
</comment>
<keyword evidence="3 12" id="KW-0436">Ligase</keyword>
<dbReference type="NCBIfam" id="TIGR00143">
    <property type="entry name" value="hypF"/>
    <property type="match status" value="1"/>
</dbReference>
<keyword evidence="4" id="KW-0479">Metal-binding</keyword>
<dbReference type="Gene3D" id="3.30.420.40">
    <property type="match status" value="1"/>
</dbReference>
<feature type="active site" evidence="9">
    <location>
        <position position="36"/>
    </location>
</feature>
<evidence type="ECO:0000256" key="5">
    <source>
        <dbReference type="ARBA" id="ARBA00022771"/>
    </source>
</evidence>
<evidence type="ECO:0000256" key="9">
    <source>
        <dbReference type="PROSITE-ProRule" id="PRU00520"/>
    </source>
</evidence>
<comment type="similarity">
    <text evidence="2 8">Belongs to the carbamoyltransferase HypF family.</text>
</comment>
<dbReference type="EC" id="6.2.-.-" evidence="8"/>
<evidence type="ECO:0000256" key="4">
    <source>
        <dbReference type="ARBA" id="ARBA00022723"/>
    </source>
</evidence>
<dbReference type="InterPro" id="IPR006070">
    <property type="entry name" value="Sua5-like_dom"/>
</dbReference>
<dbReference type="GO" id="GO:0016874">
    <property type="term" value="F:ligase activity"/>
    <property type="evidence" value="ECO:0007669"/>
    <property type="project" value="UniProtKB-KW"/>
</dbReference>
<dbReference type="InterPro" id="IPR041440">
    <property type="entry name" value="HypF_C"/>
</dbReference>
<dbReference type="PROSITE" id="PS51160">
    <property type="entry name" value="ACYLPHOSPHATASE_3"/>
    <property type="match status" value="1"/>
</dbReference>
<organism evidence="12 13">
    <name type="scientific">Helicobacter ibis</name>
    <dbReference type="NCBI Taxonomy" id="2962633"/>
    <lineage>
        <taxon>Bacteria</taxon>
        <taxon>Pseudomonadati</taxon>
        <taxon>Campylobacterota</taxon>
        <taxon>Epsilonproteobacteria</taxon>
        <taxon>Campylobacterales</taxon>
        <taxon>Helicobacteraceae</taxon>
        <taxon>Helicobacter</taxon>
    </lineage>
</organism>
<dbReference type="RefSeq" id="WP_271020519.1">
    <property type="nucleotide sequence ID" value="NZ_JAQHXR010000001.1"/>
</dbReference>
<dbReference type="InterPro" id="IPR051060">
    <property type="entry name" value="Carbamoyltrans_HypF-like"/>
</dbReference>
<dbReference type="PROSITE" id="PS51163">
    <property type="entry name" value="YRDC"/>
    <property type="match status" value="1"/>
</dbReference>
<dbReference type="PROSITE" id="PS00150">
    <property type="entry name" value="ACYLPHOSPHATASE_1"/>
    <property type="match status" value="1"/>
</dbReference>
<evidence type="ECO:0000256" key="2">
    <source>
        <dbReference type="ARBA" id="ARBA00008097"/>
    </source>
</evidence>
<comment type="catalytic activity">
    <reaction evidence="7">
        <text>C-terminal L-cysteinyl-[HypE protein] + carbamoyl phosphate + ATP + H2O = C-terminal S-carboxamide-L-cysteinyl-[HypE protein] + AMP + phosphate + diphosphate + H(+)</text>
        <dbReference type="Rhea" id="RHEA:55636"/>
        <dbReference type="Rhea" id="RHEA-COMP:14247"/>
        <dbReference type="Rhea" id="RHEA-COMP:14392"/>
        <dbReference type="ChEBI" id="CHEBI:15377"/>
        <dbReference type="ChEBI" id="CHEBI:15378"/>
        <dbReference type="ChEBI" id="CHEBI:30616"/>
        <dbReference type="ChEBI" id="CHEBI:33019"/>
        <dbReference type="ChEBI" id="CHEBI:43474"/>
        <dbReference type="ChEBI" id="CHEBI:58228"/>
        <dbReference type="ChEBI" id="CHEBI:76913"/>
        <dbReference type="ChEBI" id="CHEBI:139126"/>
        <dbReference type="ChEBI" id="CHEBI:456215"/>
    </reaction>
</comment>
<keyword evidence="13" id="KW-1185">Reference proteome</keyword>
<dbReference type="InterPro" id="IPR055128">
    <property type="entry name" value="HypF_C_2"/>
</dbReference>
<dbReference type="EMBL" id="JAQHXR010000001">
    <property type="protein sequence ID" value="MDA3968225.1"/>
    <property type="molecule type" value="Genomic_DNA"/>
</dbReference>
<evidence type="ECO:0000256" key="6">
    <source>
        <dbReference type="ARBA" id="ARBA00022833"/>
    </source>
</evidence>
<evidence type="ECO:0000259" key="11">
    <source>
        <dbReference type="PROSITE" id="PS51163"/>
    </source>
</evidence>
<dbReference type="PIRSF" id="PIRSF006256">
    <property type="entry name" value="CMPcnvr_hdrg_mat"/>
    <property type="match status" value="1"/>
</dbReference>
<dbReference type="PANTHER" id="PTHR42959:SF1">
    <property type="entry name" value="CARBAMOYLTRANSFERASE HYPF"/>
    <property type="match status" value="1"/>
</dbReference>